<gene>
    <name evidence="2" type="ordered locus">Nmag_1661</name>
</gene>
<dbReference type="PaxDb" id="547559-Nmag_1661"/>
<sequence>MYLRATNRTRSGTHSRNGICVVTNRSCEYIRTLFCDAKDITYARTECPSNSLTSKKPHNWKMDTVPASVPGNGQRERGGVRHVVRINDEERVHT</sequence>
<dbReference type="EMBL" id="CP001932">
    <property type="protein sequence ID" value="ADD05237.1"/>
    <property type="molecule type" value="Genomic_DNA"/>
</dbReference>
<dbReference type="AlphaFoldDB" id="D3SUH9"/>
<reference evidence="2 3" key="2">
    <citation type="journal article" date="2012" name="BMC Genomics">
        <title>A comparative genomics perspective on the genetic content of the alkaliphilic haloarchaeon Natrialba magadii ATCC 43099T.</title>
        <authorList>
            <person name="Siddaramappa S."/>
            <person name="Challacombe J.F."/>
            <person name="Decastro R.E."/>
            <person name="Pfeiffer F."/>
            <person name="Sastre D.E."/>
            <person name="Gimenez M.I."/>
            <person name="Paggi R.A."/>
            <person name="Detter J.C."/>
            <person name="Davenport K.W."/>
            <person name="Goodwin L.A."/>
            <person name="Kyrpides N."/>
            <person name="Tapia R."/>
            <person name="Pitluck S."/>
            <person name="Lucas S."/>
            <person name="Woyke T."/>
            <person name="Maupin-Furlow J.A."/>
        </authorList>
    </citation>
    <scope>NUCLEOTIDE SEQUENCE [LARGE SCALE GENOMIC DNA]</scope>
    <source>
        <strain evidence="3">ATCC 43099 / DSM 3394 / CCM 3739 / CIP 104546 / IAM 13178 / JCM 8861 / NBRC 102185 / NCIMB 2190 / MS3</strain>
    </source>
</reference>
<dbReference type="Proteomes" id="UP000001879">
    <property type="component" value="Chromosome"/>
</dbReference>
<evidence type="ECO:0000313" key="2">
    <source>
        <dbReference type="EMBL" id="ADD05237.1"/>
    </source>
</evidence>
<dbReference type="HOGENOM" id="CLU_2379491_0_0_2"/>
<name>D3SUH9_NATMM</name>
<evidence type="ECO:0000313" key="3">
    <source>
        <dbReference type="Proteomes" id="UP000001879"/>
    </source>
</evidence>
<organism evidence="2 3">
    <name type="scientific">Natrialba magadii (strain ATCC 43099 / DSM 3394 / CCM 3739 / CIP 104546 / IAM 13178 / JCM 8861 / NBRC 102185 / NCIMB 2190 / MS3)</name>
    <name type="common">Natronobacterium magadii</name>
    <dbReference type="NCBI Taxonomy" id="547559"/>
    <lineage>
        <taxon>Archaea</taxon>
        <taxon>Methanobacteriati</taxon>
        <taxon>Methanobacteriota</taxon>
        <taxon>Stenosarchaea group</taxon>
        <taxon>Halobacteria</taxon>
        <taxon>Halobacteriales</taxon>
        <taxon>Natrialbaceae</taxon>
        <taxon>Natrialba</taxon>
    </lineage>
</organism>
<protein>
    <submittedName>
        <fullName evidence="2">Uncharacterized protein</fullName>
    </submittedName>
</protein>
<feature type="region of interest" description="Disordered" evidence="1">
    <location>
        <begin position="48"/>
        <end position="77"/>
    </location>
</feature>
<evidence type="ECO:0000256" key="1">
    <source>
        <dbReference type="SAM" id="MobiDB-lite"/>
    </source>
</evidence>
<proteinExistence type="predicted"/>
<reference evidence="3" key="1">
    <citation type="submission" date="2010-02" db="EMBL/GenBank/DDBJ databases">
        <title>Complete sequence of chromosome of Natrialba magadii ATCC 43099.</title>
        <authorList>
            <consortium name="US DOE Joint Genome Institute"/>
            <person name="Lucas S."/>
            <person name="Copeland A."/>
            <person name="Lapidus A."/>
            <person name="Cheng J.-F."/>
            <person name="Bruce D."/>
            <person name="Goodwin L."/>
            <person name="Pitluck S."/>
            <person name="Davenport K."/>
            <person name="Saunders E."/>
            <person name="Detter J.C."/>
            <person name="Han C."/>
            <person name="Tapia R."/>
            <person name="Land M."/>
            <person name="Hauser L."/>
            <person name="Kyrpides N."/>
            <person name="Mikhailova N."/>
            <person name="De Castro R.E."/>
            <person name="Maupin-Furlow J.A."/>
            <person name="Woyke T."/>
        </authorList>
    </citation>
    <scope>NUCLEOTIDE SEQUENCE [LARGE SCALE GENOMIC DNA]</scope>
    <source>
        <strain evidence="3">ATCC 43099 / DSM 3394 / CCM 3739 / CIP 104546 / IAM 13178 / JCM 8861 / NBRC 102185 / NCIMB 2190 / MS3</strain>
    </source>
</reference>
<keyword evidence="3" id="KW-1185">Reference proteome</keyword>
<accession>D3SUH9</accession>
<dbReference type="KEGG" id="nmg:Nmag_1661"/>